<proteinExistence type="predicted"/>
<comment type="caution">
    <text evidence="1">The sequence shown here is derived from an EMBL/GenBank/DDBJ whole genome shotgun (WGS) entry which is preliminary data.</text>
</comment>
<protein>
    <submittedName>
        <fullName evidence="1">Uncharacterized protein</fullName>
    </submittedName>
</protein>
<organism evidence="1 2">
    <name type="scientific">Linderina macrospora</name>
    <dbReference type="NCBI Taxonomy" id="4868"/>
    <lineage>
        <taxon>Eukaryota</taxon>
        <taxon>Fungi</taxon>
        <taxon>Fungi incertae sedis</taxon>
        <taxon>Zoopagomycota</taxon>
        <taxon>Kickxellomycotina</taxon>
        <taxon>Kickxellomycetes</taxon>
        <taxon>Kickxellales</taxon>
        <taxon>Kickxellaceae</taxon>
        <taxon>Linderina</taxon>
    </lineage>
</organism>
<reference evidence="1" key="1">
    <citation type="submission" date="2022-07" db="EMBL/GenBank/DDBJ databases">
        <title>Phylogenomic reconstructions and comparative analyses of Kickxellomycotina fungi.</title>
        <authorList>
            <person name="Reynolds N.K."/>
            <person name="Stajich J.E."/>
            <person name="Barry K."/>
            <person name="Grigoriev I.V."/>
            <person name="Crous P."/>
            <person name="Smith M.E."/>
        </authorList>
    </citation>
    <scope>NUCLEOTIDE SEQUENCE</scope>
    <source>
        <strain evidence="1">NRRL 5244</strain>
    </source>
</reference>
<sequence length="238" mass="26626">MASRSIPYTYAVVSAALEAFTRTGNYEMVLRWYNVVHEALAAHATRSSIEQQAVNIDGTTTHGGMGMASSRRSETEMQGGDSLLNPEQFIDGFIERNELVWHRNVLVCVLEAIGEFGDRAALLQVWEDIYTFQESVRTLKMSPFVFMALARALARTGSLARYEDAVYAWIDEERNGFSYSQRQEAIAFVRECIASRTFAMQGIRQKTGMVKESPDDHPSIDPVSMPAVSGDVQSRTHV</sequence>
<dbReference type="EMBL" id="JANBPW010002402">
    <property type="protein sequence ID" value="KAJ1940922.1"/>
    <property type="molecule type" value="Genomic_DNA"/>
</dbReference>
<accession>A0ACC1J7Q7</accession>
<dbReference type="Proteomes" id="UP001150603">
    <property type="component" value="Unassembled WGS sequence"/>
</dbReference>
<keyword evidence="2" id="KW-1185">Reference proteome</keyword>
<evidence type="ECO:0000313" key="1">
    <source>
        <dbReference type="EMBL" id="KAJ1940922.1"/>
    </source>
</evidence>
<name>A0ACC1J7Q7_9FUNG</name>
<gene>
    <name evidence="1" type="ORF">FBU59_003662</name>
</gene>
<evidence type="ECO:0000313" key="2">
    <source>
        <dbReference type="Proteomes" id="UP001150603"/>
    </source>
</evidence>